<dbReference type="HAMAP" id="MF_01807">
    <property type="entry name" value="Recomb_XerD"/>
    <property type="match status" value="1"/>
</dbReference>
<accession>A0A7T7HKY4</accession>
<dbReference type="GO" id="GO:0005737">
    <property type="term" value="C:cytoplasm"/>
    <property type="evidence" value="ECO:0007669"/>
    <property type="project" value="UniProtKB-SubCell"/>
</dbReference>
<keyword evidence="8 11" id="KW-0238">DNA-binding</keyword>
<dbReference type="GO" id="GO:0006313">
    <property type="term" value="P:DNA transposition"/>
    <property type="evidence" value="ECO:0007669"/>
    <property type="project" value="UniProtKB-UniRule"/>
</dbReference>
<dbReference type="PROSITE" id="PS51898">
    <property type="entry name" value="TYR_RECOMBINASE"/>
    <property type="match status" value="1"/>
</dbReference>
<keyword evidence="5 11" id="KW-0132">Cell division</keyword>
<keyword evidence="7 11" id="KW-0229">DNA integration</keyword>
<keyword evidence="9 11" id="KW-0233">DNA recombination</keyword>
<dbReference type="InterPro" id="IPR011932">
    <property type="entry name" value="Recomb_XerD"/>
</dbReference>
<evidence type="ECO:0000256" key="3">
    <source>
        <dbReference type="ARBA" id="ARBA00015810"/>
    </source>
</evidence>
<dbReference type="InterPro" id="IPR023009">
    <property type="entry name" value="Tyrosine_recombinase_XerC/XerD"/>
</dbReference>
<evidence type="ECO:0000259" key="12">
    <source>
        <dbReference type="PROSITE" id="PS51898"/>
    </source>
</evidence>
<dbReference type="GO" id="GO:0051301">
    <property type="term" value="P:cell division"/>
    <property type="evidence" value="ECO:0007669"/>
    <property type="project" value="UniProtKB-KW"/>
</dbReference>
<comment type="subunit">
    <text evidence="11">Forms a cyclic heterotetrameric complex composed of two molecules of XerC and two molecules of XerD.</text>
</comment>
<evidence type="ECO:0000259" key="13">
    <source>
        <dbReference type="PROSITE" id="PS51900"/>
    </source>
</evidence>
<keyword evidence="6 11" id="KW-0159">Chromosome partition</keyword>
<dbReference type="SUPFAM" id="SSF56349">
    <property type="entry name" value="DNA breaking-rejoining enzymes"/>
    <property type="match status" value="1"/>
</dbReference>
<evidence type="ECO:0000256" key="9">
    <source>
        <dbReference type="ARBA" id="ARBA00023172"/>
    </source>
</evidence>
<feature type="active site" evidence="11">
    <location>
        <position position="276"/>
    </location>
</feature>
<dbReference type="AlphaFoldDB" id="A0A7T7HKY4"/>
<evidence type="ECO:0000256" key="4">
    <source>
        <dbReference type="ARBA" id="ARBA00022490"/>
    </source>
</evidence>
<comment type="function">
    <text evidence="11">Site-specific tyrosine recombinase, which acts by catalyzing the cutting and rejoining of the recombining DNA molecules. The XerC-XerD complex is essential to convert dimers of the bacterial chromosome into monomers to permit their segregation at cell division. It also contributes to the segregational stability of plasmids.</text>
</comment>
<name>A0A7T7HKY4_9HYPH</name>
<dbReference type="InterPro" id="IPR013762">
    <property type="entry name" value="Integrase-like_cat_sf"/>
</dbReference>
<feature type="active site" evidence="11">
    <location>
        <position position="273"/>
    </location>
</feature>
<feature type="active site" evidence="11">
    <location>
        <position position="299"/>
    </location>
</feature>
<dbReference type="Pfam" id="PF00589">
    <property type="entry name" value="Phage_integrase"/>
    <property type="match status" value="1"/>
</dbReference>
<dbReference type="Proteomes" id="UP000596083">
    <property type="component" value="Chromosome"/>
</dbReference>
<dbReference type="InterPro" id="IPR010998">
    <property type="entry name" value="Integrase_recombinase_N"/>
</dbReference>
<feature type="active site" evidence="11">
    <location>
        <position position="199"/>
    </location>
</feature>
<dbReference type="Gene3D" id="1.10.443.10">
    <property type="entry name" value="Intergrase catalytic core"/>
    <property type="match status" value="1"/>
</dbReference>
<feature type="domain" description="Core-binding (CB)" evidence="13">
    <location>
        <begin position="22"/>
        <end position="107"/>
    </location>
</feature>
<dbReference type="PROSITE" id="PS51900">
    <property type="entry name" value="CB"/>
    <property type="match status" value="1"/>
</dbReference>
<evidence type="ECO:0000256" key="1">
    <source>
        <dbReference type="ARBA" id="ARBA00004496"/>
    </source>
</evidence>
<dbReference type="GO" id="GO:0007059">
    <property type="term" value="P:chromosome segregation"/>
    <property type="evidence" value="ECO:0007669"/>
    <property type="project" value="UniProtKB-UniRule"/>
</dbReference>
<dbReference type="PANTHER" id="PTHR30349:SF90">
    <property type="entry name" value="TYROSINE RECOMBINASE XERD"/>
    <property type="match status" value="1"/>
</dbReference>
<feature type="active site" description="O-(3'-phospho-DNA)-tyrosine intermediate" evidence="11">
    <location>
        <position position="308"/>
    </location>
</feature>
<dbReference type="GO" id="GO:0003677">
    <property type="term" value="F:DNA binding"/>
    <property type="evidence" value="ECO:0007669"/>
    <property type="project" value="UniProtKB-UniRule"/>
</dbReference>
<comment type="subcellular location">
    <subcellularLocation>
        <location evidence="1 11">Cytoplasm</location>
    </subcellularLocation>
</comment>
<protein>
    <recommendedName>
        <fullName evidence="3 11">Tyrosine recombinase XerD</fullName>
    </recommendedName>
</protein>
<evidence type="ECO:0000256" key="11">
    <source>
        <dbReference type="HAMAP-Rule" id="MF_01807"/>
    </source>
</evidence>
<dbReference type="KEGG" id="mlut:JET14_02600"/>
<dbReference type="InterPro" id="IPR011010">
    <property type="entry name" value="DNA_brk_join_enz"/>
</dbReference>
<evidence type="ECO:0000256" key="10">
    <source>
        <dbReference type="ARBA" id="ARBA00023306"/>
    </source>
</evidence>
<dbReference type="InterPro" id="IPR050090">
    <property type="entry name" value="Tyrosine_recombinase_XerCD"/>
</dbReference>
<evidence type="ECO:0000256" key="5">
    <source>
        <dbReference type="ARBA" id="ARBA00022618"/>
    </source>
</evidence>
<dbReference type="EMBL" id="CP066786">
    <property type="protein sequence ID" value="QQM31089.1"/>
    <property type="molecule type" value="Genomic_DNA"/>
</dbReference>
<reference evidence="14 15" key="1">
    <citation type="submission" date="2020-12" db="EMBL/GenBank/DDBJ databases">
        <authorList>
            <person name="Zheng R.K."/>
            <person name="Sun C.M."/>
        </authorList>
    </citation>
    <scope>NUCLEOTIDE SEQUENCE [LARGE SCALE GENOMIC DNA]</scope>
    <source>
        <strain evidence="14 15">ZRK001</strain>
    </source>
</reference>
<dbReference type="InterPro" id="IPR002104">
    <property type="entry name" value="Integrase_catalytic"/>
</dbReference>
<gene>
    <name evidence="11" type="primary">xerD</name>
    <name evidence="14" type="ORF">JET14_02600</name>
</gene>
<evidence type="ECO:0000256" key="8">
    <source>
        <dbReference type="ARBA" id="ARBA00023125"/>
    </source>
</evidence>
<keyword evidence="10 11" id="KW-0131">Cell cycle</keyword>
<evidence type="ECO:0000256" key="2">
    <source>
        <dbReference type="ARBA" id="ARBA00010450"/>
    </source>
</evidence>
<dbReference type="InterPro" id="IPR044068">
    <property type="entry name" value="CB"/>
</dbReference>
<dbReference type="PANTHER" id="PTHR30349">
    <property type="entry name" value="PHAGE INTEGRASE-RELATED"/>
    <property type="match status" value="1"/>
</dbReference>
<dbReference type="NCBIfam" id="NF001399">
    <property type="entry name" value="PRK00283.1"/>
    <property type="match status" value="1"/>
</dbReference>
<sequence length="334" mass="36803">MPEGRQAERRIFRVSTRITSLDLSGAHIEAFIEMLSAERGAATNTLAAYQRDLDDFRDFLIDRGVAADAASSADITAYLSALGKRGFAASSQSRRLSALRQFYQFLYGEGLRDDDPTGVIDAPKKAQALPKTLSVADVDRLLEQAQREASEPGPGQFERMRMAALLETLYASGMRVSELVTLPAGALKPGQRFLTIRGKGNKERAVPLSMRAHAALMAFDAERKARAEETGDDNPHLFASRSASGHLPRQVFARDLKGLAARAGLRTTTISPHVLRHAFASHLLQNGADLRAVQEMLGHSDISTTQIYTHVLEERLRELVEMHHPLAKHAKKRE</sequence>
<feature type="domain" description="Tyr recombinase" evidence="12">
    <location>
        <begin position="128"/>
        <end position="321"/>
    </location>
</feature>
<feature type="active site" evidence="11">
    <location>
        <position position="175"/>
    </location>
</feature>
<dbReference type="InterPro" id="IPR004107">
    <property type="entry name" value="Integrase_SAM-like_N"/>
</dbReference>
<keyword evidence="4 11" id="KW-0963">Cytoplasm</keyword>
<dbReference type="GO" id="GO:0009037">
    <property type="term" value="F:tyrosine-based site-specific recombinase activity"/>
    <property type="evidence" value="ECO:0007669"/>
    <property type="project" value="UniProtKB-UniRule"/>
</dbReference>
<evidence type="ECO:0000313" key="15">
    <source>
        <dbReference type="Proteomes" id="UP000596083"/>
    </source>
</evidence>
<dbReference type="Pfam" id="PF02899">
    <property type="entry name" value="Phage_int_SAM_1"/>
    <property type="match status" value="1"/>
</dbReference>
<organism evidence="14 15">
    <name type="scientific">Martelella lutilitoris</name>
    <dbReference type="NCBI Taxonomy" id="2583532"/>
    <lineage>
        <taxon>Bacteria</taxon>
        <taxon>Pseudomonadati</taxon>
        <taxon>Pseudomonadota</taxon>
        <taxon>Alphaproteobacteria</taxon>
        <taxon>Hyphomicrobiales</taxon>
        <taxon>Aurantimonadaceae</taxon>
        <taxon>Martelella</taxon>
    </lineage>
</organism>
<evidence type="ECO:0000256" key="6">
    <source>
        <dbReference type="ARBA" id="ARBA00022829"/>
    </source>
</evidence>
<evidence type="ECO:0000313" key="14">
    <source>
        <dbReference type="EMBL" id="QQM31089.1"/>
    </source>
</evidence>
<proteinExistence type="inferred from homology"/>
<evidence type="ECO:0000256" key="7">
    <source>
        <dbReference type="ARBA" id="ARBA00022908"/>
    </source>
</evidence>
<dbReference type="Gene3D" id="1.10.150.130">
    <property type="match status" value="1"/>
</dbReference>
<dbReference type="HAMAP" id="MF_01808">
    <property type="entry name" value="Recomb_XerC_XerD"/>
    <property type="match status" value="1"/>
</dbReference>
<comment type="similarity">
    <text evidence="2 11">Belongs to the 'phage' integrase family. XerD subfamily.</text>
</comment>